<proteinExistence type="predicted"/>
<sequence>MNSLLETEDSHLVTTALAKVTEIVLPTCSTPKSTKLTEVKGCRSCAEGWVSRGGKCYFFSTDQMNWTQSRDHCVSMGGHLVIINSREEQNSLHSSIKYRTHWIGLNDLETEGRWLWVDNKPLNQTGVQFWYLRSGEKSEPDNWTQVDTSGENCAALGTEGDVNNMWFDASCKTFKRFVCQTLGAN</sequence>
<dbReference type="Ensembl" id="ENSELUT00000090569.1">
    <property type="protein sequence ID" value="ENSELUP00000091377.1"/>
    <property type="gene ID" value="ENSELUG00000038244.1"/>
</dbReference>
<evidence type="ECO:0000313" key="4">
    <source>
        <dbReference type="Ensembl" id="ENSELUP00000091377.1"/>
    </source>
</evidence>
<dbReference type="Gene3D" id="3.10.100.10">
    <property type="entry name" value="Mannose-Binding Protein A, subunit A"/>
    <property type="match status" value="1"/>
</dbReference>
<dbReference type="PROSITE" id="PS50041">
    <property type="entry name" value="C_TYPE_LECTIN_2"/>
    <property type="match status" value="1"/>
</dbReference>
<evidence type="ECO:0000256" key="2">
    <source>
        <dbReference type="ARBA" id="ARBA00023157"/>
    </source>
</evidence>
<dbReference type="GO" id="GO:0030246">
    <property type="term" value="F:carbohydrate binding"/>
    <property type="evidence" value="ECO:0007669"/>
    <property type="project" value="UniProtKB-KW"/>
</dbReference>
<dbReference type="InterPro" id="IPR016186">
    <property type="entry name" value="C-type_lectin-like/link_sf"/>
</dbReference>
<dbReference type="SUPFAM" id="SSF56436">
    <property type="entry name" value="C-type lectin-like"/>
    <property type="match status" value="1"/>
</dbReference>
<dbReference type="SMART" id="SM00034">
    <property type="entry name" value="CLECT"/>
    <property type="match status" value="1"/>
</dbReference>
<reference evidence="4" key="2">
    <citation type="submission" date="2025-08" db="UniProtKB">
        <authorList>
            <consortium name="Ensembl"/>
        </authorList>
    </citation>
    <scope>IDENTIFICATION</scope>
</reference>
<dbReference type="PANTHER" id="PTHR22803">
    <property type="entry name" value="MANNOSE, PHOSPHOLIPASE, LECTIN RECEPTOR RELATED"/>
    <property type="match status" value="1"/>
</dbReference>
<keyword evidence="1" id="KW-0430">Lectin</keyword>
<dbReference type="CDD" id="cd03590">
    <property type="entry name" value="CLECT_DC-SIGN_like"/>
    <property type="match status" value="1"/>
</dbReference>
<dbReference type="RefSeq" id="XP_034150790.1">
    <property type="nucleotide sequence ID" value="XM_034294899.1"/>
</dbReference>
<evidence type="ECO:0000259" key="3">
    <source>
        <dbReference type="PROSITE" id="PS50041"/>
    </source>
</evidence>
<accession>A0AAY5KY67</accession>
<reference evidence="4 5" key="1">
    <citation type="submission" date="2020-02" db="EMBL/GenBank/DDBJ databases">
        <title>Esox lucius (northern pike) genome, fEsoLuc1, primary haplotype.</title>
        <authorList>
            <person name="Myers G."/>
            <person name="Karagic N."/>
            <person name="Meyer A."/>
            <person name="Pippel M."/>
            <person name="Reichard M."/>
            <person name="Winkler S."/>
            <person name="Tracey A."/>
            <person name="Sims Y."/>
            <person name="Howe K."/>
            <person name="Rhie A."/>
            <person name="Formenti G."/>
            <person name="Durbin R."/>
            <person name="Fedrigo O."/>
            <person name="Jarvis E.D."/>
        </authorList>
    </citation>
    <scope>NUCLEOTIDE SEQUENCE [LARGE SCALE GENOMIC DNA]</scope>
</reference>
<dbReference type="GeneID" id="117595006"/>
<evidence type="ECO:0000313" key="5">
    <source>
        <dbReference type="Proteomes" id="UP000265140"/>
    </source>
</evidence>
<dbReference type="AlphaFoldDB" id="A0AAY5KY67"/>
<keyword evidence="5" id="KW-1185">Reference proteome</keyword>
<reference evidence="4" key="3">
    <citation type="submission" date="2025-09" db="UniProtKB">
        <authorList>
            <consortium name="Ensembl"/>
        </authorList>
    </citation>
    <scope>IDENTIFICATION</scope>
</reference>
<dbReference type="InterPro" id="IPR018378">
    <property type="entry name" value="C-type_lectin_CS"/>
</dbReference>
<dbReference type="InterPro" id="IPR001304">
    <property type="entry name" value="C-type_lectin-like"/>
</dbReference>
<organism evidence="4 5">
    <name type="scientific">Esox lucius</name>
    <name type="common">Northern pike</name>
    <dbReference type="NCBI Taxonomy" id="8010"/>
    <lineage>
        <taxon>Eukaryota</taxon>
        <taxon>Metazoa</taxon>
        <taxon>Chordata</taxon>
        <taxon>Craniata</taxon>
        <taxon>Vertebrata</taxon>
        <taxon>Euteleostomi</taxon>
        <taxon>Actinopterygii</taxon>
        <taxon>Neopterygii</taxon>
        <taxon>Teleostei</taxon>
        <taxon>Protacanthopterygii</taxon>
        <taxon>Esociformes</taxon>
        <taxon>Esocidae</taxon>
        <taxon>Esox</taxon>
    </lineage>
</organism>
<dbReference type="Pfam" id="PF00059">
    <property type="entry name" value="Lectin_C"/>
    <property type="match status" value="1"/>
</dbReference>
<dbReference type="GeneTree" id="ENSGT01030000234575"/>
<dbReference type="Proteomes" id="UP000265140">
    <property type="component" value="Chromosome 10"/>
</dbReference>
<dbReference type="InterPro" id="IPR016187">
    <property type="entry name" value="CTDL_fold"/>
</dbReference>
<dbReference type="InterPro" id="IPR033989">
    <property type="entry name" value="CD209-like_CTLD"/>
</dbReference>
<dbReference type="PROSITE" id="PS00615">
    <property type="entry name" value="C_TYPE_LECTIN_1"/>
    <property type="match status" value="1"/>
</dbReference>
<evidence type="ECO:0000256" key="1">
    <source>
        <dbReference type="ARBA" id="ARBA00022734"/>
    </source>
</evidence>
<protein>
    <recommendedName>
        <fullName evidence="3">C-type lectin domain-containing protein</fullName>
    </recommendedName>
</protein>
<dbReference type="InterPro" id="IPR050111">
    <property type="entry name" value="C-type_lectin/snaclec_domain"/>
</dbReference>
<keyword evidence="2" id="KW-1015">Disulfide bond</keyword>
<feature type="domain" description="C-type lectin" evidence="3">
    <location>
        <begin position="52"/>
        <end position="180"/>
    </location>
</feature>
<name>A0AAY5KY67_ESOLU</name>